<evidence type="ECO:0000313" key="2">
    <source>
        <dbReference type="EMBL" id="OAH45463.1"/>
    </source>
</evidence>
<dbReference type="RefSeq" id="WP_063976292.1">
    <property type="nucleotide sequence ID" value="NZ_LSTR01000025.1"/>
</dbReference>
<proteinExistence type="predicted"/>
<dbReference type="EMBL" id="LSTR01000025">
    <property type="protein sequence ID" value="OAH45463.1"/>
    <property type="molecule type" value="Genomic_DNA"/>
</dbReference>
<gene>
    <name evidence="2" type="ORF">AX777_17820</name>
</gene>
<dbReference type="OrthoDB" id="7475507at2"/>
<reference evidence="2 3" key="1">
    <citation type="submission" date="2016-02" db="EMBL/GenBank/DDBJ databases">
        <authorList>
            <person name="Wen L."/>
            <person name="He K."/>
            <person name="Yang H."/>
        </authorList>
    </citation>
    <scope>NUCLEOTIDE SEQUENCE [LARGE SCALE GENOMIC DNA]</scope>
    <source>
        <strain evidence="2 3">CD09_2</strain>
    </source>
</reference>
<name>A0A177JWI1_SPHYA</name>
<organism evidence="2 3">
    <name type="scientific">Sphingobium yanoikuyae</name>
    <name type="common">Sphingomonas yanoikuyae</name>
    <dbReference type="NCBI Taxonomy" id="13690"/>
    <lineage>
        <taxon>Bacteria</taxon>
        <taxon>Pseudomonadati</taxon>
        <taxon>Pseudomonadota</taxon>
        <taxon>Alphaproteobacteria</taxon>
        <taxon>Sphingomonadales</taxon>
        <taxon>Sphingomonadaceae</taxon>
        <taxon>Sphingobium</taxon>
    </lineage>
</organism>
<protein>
    <submittedName>
        <fullName evidence="2">Uncharacterized protein</fullName>
    </submittedName>
</protein>
<sequence length="193" mass="21939">MLNSFQRTCAQHYGNGDFAHIETVDEAREAGDTLFTFLMIELSSPEDCDSRDEAERRVNMAIDNLRDVLDALNRSADSPALSATTMSGTPGQTVMLRFRAQAWINDNTIDVDREHPDSWIVPLALFLERFPTEEDWHGLHDDRDAMRVEGTAPRWIRDWSGPFEVDLPDDQQPWASPLAHELPPTETRSRTAT</sequence>
<accession>A0A177JWI1</accession>
<feature type="region of interest" description="Disordered" evidence="1">
    <location>
        <begin position="166"/>
        <end position="193"/>
    </location>
</feature>
<evidence type="ECO:0000313" key="3">
    <source>
        <dbReference type="Proteomes" id="UP000077262"/>
    </source>
</evidence>
<comment type="caution">
    <text evidence="2">The sequence shown here is derived from an EMBL/GenBank/DDBJ whole genome shotgun (WGS) entry which is preliminary data.</text>
</comment>
<dbReference type="Proteomes" id="UP000077262">
    <property type="component" value="Unassembled WGS sequence"/>
</dbReference>
<dbReference type="AlphaFoldDB" id="A0A177JWI1"/>
<evidence type="ECO:0000256" key="1">
    <source>
        <dbReference type="SAM" id="MobiDB-lite"/>
    </source>
</evidence>